<proteinExistence type="predicted"/>
<protein>
    <submittedName>
        <fullName evidence="1">Uncharacterized protein</fullName>
    </submittedName>
</protein>
<name>A0A062UBM8_9PROT</name>
<evidence type="ECO:0000313" key="2">
    <source>
        <dbReference type="Proteomes" id="UP000027037"/>
    </source>
</evidence>
<dbReference type="PATRIC" id="fig|1280946.3.peg.2547"/>
<comment type="caution">
    <text evidence="1">The sequence shown here is derived from an EMBL/GenBank/DDBJ whole genome shotgun (WGS) entry which is preliminary data.</text>
</comment>
<dbReference type="AlphaFoldDB" id="A0A062UBM8"/>
<dbReference type="OrthoDB" id="7630982at2"/>
<dbReference type="Proteomes" id="UP000027037">
    <property type="component" value="Unassembled WGS sequence"/>
</dbReference>
<dbReference type="EMBL" id="AWFF01000052">
    <property type="protein sequence ID" value="KCZ53555.1"/>
    <property type="molecule type" value="Genomic_DNA"/>
</dbReference>
<keyword evidence="2" id="KW-1185">Reference proteome</keyword>
<sequence>MTDSSFRLRWTYGIVALGCVMTIPSGYIAAQTPTDAASEASEAETVYLPEGFPESFRFPEGSRLVSASGGQPPEYDIRSYNVDLETSVPVTDVVDFYTEWLAKSGFEILEIETGNATLIRFDMLGLDDASVMISDMYGDGTTRVSISLIMDPEPE</sequence>
<reference evidence="1 2" key="1">
    <citation type="journal article" date="2014" name="Antonie Van Leeuwenhoek">
        <title>Hyphomonas beringensis sp. nov. and Hyphomonas chukchiensis sp. nov., isolated from surface seawater of the Bering Sea and Chukchi Sea.</title>
        <authorList>
            <person name="Li C."/>
            <person name="Lai Q."/>
            <person name="Li G."/>
            <person name="Dong C."/>
            <person name="Wang J."/>
            <person name="Liao Y."/>
            <person name="Shao Z."/>
        </authorList>
    </citation>
    <scope>NUCLEOTIDE SEQUENCE [LARGE SCALE GENOMIC DNA]</scope>
    <source>
        <strain evidence="1 2">25B14_1</strain>
    </source>
</reference>
<organism evidence="1 2">
    <name type="scientific">Hyphomonas beringensis</name>
    <dbReference type="NCBI Taxonomy" id="1280946"/>
    <lineage>
        <taxon>Bacteria</taxon>
        <taxon>Pseudomonadati</taxon>
        <taxon>Pseudomonadota</taxon>
        <taxon>Alphaproteobacteria</taxon>
        <taxon>Hyphomonadales</taxon>
        <taxon>Hyphomonadaceae</taxon>
        <taxon>Hyphomonas</taxon>
    </lineage>
</organism>
<accession>A0A062UBM8</accession>
<dbReference type="RefSeq" id="WP_034797557.1">
    <property type="nucleotide sequence ID" value="NZ_AWFF01000052.1"/>
</dbReference>
<gene>
    <name evidence="1" type="ORF">HY29_16940</name>
</gene>
<evidence type="ECO:0000313" key="1">
    <source>
        <dbReference type="EMBL" id="KCZ53555.1"/>
    </source>
</evidence>